<accession>A0A0J9XZN3</accession>
<evidence type="ECO:0000256" key="2">
    <source>
        <dbReference type="ARBA" id="ARBA00022448"/>
    </source>
</evidence>
<sequence length="77" mass="9339">MIWSWWFLLSNAILLSRHFKTFWPNIQIDHIPIWFQLHRGGALISIMLQTVAILLIFIQSRFQFYLWCTRQCTIEVS</sequence>
<gene>
    <name evidence="9 10" type="ORF">Bm1987</name>
    <name evidence="9" type="ORF">BM_Bm1987</name>
</gene>
<feature type="domain" description="Cytochrome b561" evidence="8">
    <location>
        <begin position="1"/>
        <end position="77"/>
    </location>
</feature>
<evidence type="ECO:0000313" key="9">
    <source>
        <dbReference type="EMBL" id="CDP98790.1"/>
    </source>
</evidence>
<protein>
    <submittedName>
        <fullName evidence="9">Bm1987</fullName>
    </submittedName>
</protein>
<keyword evidence="6 7" id="KW-0472">Membrane</keyword>
<dbReference type="InterPro" id="IPR006593">
    <property type="entry name" value="Cyt_b561/ferric_Rdtase_TM"/>
</dbReference>
<evidence type="ECO:0000256" key="5">
    <source>
        <dbReference type="ARBA" id="ARBA00022989"/>
    </source>
</evidence>
<evidence type="ECO:0000313" key="10">
    <source>
        <dbReference type="WormBase" id="Bm1987"/>
    </source>
</evidence>
<keyword evidence="5 7" id="KW-1133">Transmembrane helix</keyword>
<evidence type="ECO:0000256" key="6">
    <source>
        <dbReference type="ARBA" id="ARBA00023136"/>
    </source>
</evidence>
<feature type="transmembrane region" description="Helical" evidence="7">
    <location>
        <begin position="40"/>
        <end position="58"/>
    </location>
</feature>
<keyword evidence="4" id="KW-0249">Electron transport</keyword>
<evidence type="ECO:0000256" key="7">
    <source>
        <dbReference type="SAM" id="Phobius"/>
    </source>
</evidence>
<dbReference type="EMBL" id="LN857000">
    <property type="protein sequence ID" value="CDP98790.1"/>
    <property type="molecule type" value="Genomic_DNA"/>
</dbReference>
<keyword evidence="3 7" id="KW-0812">Transmembrane</keyword>
<organism evidence="9">
    <name type="scientific">Brugia malayi</name>
    <name type="common">Filarial nematode worm</name>
    <dbReference type="NCBI Taxonomy" id="6279"/>
    <lineage>
        <taxon>Eukaryota</taxon>
        <taxon>Metazoa</taxon>
        <taxon>Ecdysozoa</taxon>
        <taxon>Nematoda</taxon>
        <taxon>Chromadorea</taxon>
        <taxon>Rhabditida</taxon>
        <taxon>Spirurina</taxon>
        <taxon>Spiruromorpha</taxon>
        <taxon>Filarioidea</taxon>
        <taxon>Onchocercidae</taxon>
        <taxon>Brugia</taxon>
    </lineage>
</organism>
<comment type="subcellular location">
    <subcellularLocation>
        <location evidence="1">Membrane</location>
    </subcellularLocation>
</comment>
<evidence type="ECO:0000256" key="1">
    <source>
        <dbReference type="ARBA" id="ARBA00004370"/>
    </source>
</evidence>
<dbReference type="AlphaFoldDB" id="A0A0J9XZN3"/>
<keyword evidence="2" id="KW-0813">Transport</keyword>
<reference evidence="9" key="1">
    <citation type="journal article" date="2007" name="Science">
        <title>Draft genome of the filarial nematode parasite Brugia malayi.</title>
        <authorList>
            <person name="Ghedin E."/>
            <person name="Wang S."/>
            <person name="Spiro D."/>
            <person name="Caler E."/>
            <person name="Zhao Q."/>
            <person name="Crabtree J."/>
            <person name="Allen J.E."/>
            <person name="Delcher A.L."/>
            <person name="Guiliano D.B."/>
            <person name="Miranda-Saavedra D."/>
            <person name="Angiuoli S.V."/>
            <person name="Creasy T."/>
            <person name="Amedeo P."/>
            <person name="Haas B."/>
            <person name="El-Sayed N.M."/>
            <person name="Wortman J.R."/>
            <person name="Feldblyum T."/>
            <person name="Tallon L."/>
            <person name="Schatz M."/>
            <person name="Shumway M."/>
            <person name="Koo H."/>
            <person name="Salzberg S.L."/>
            <person name="Schobel S."/>
            <person name="Pertea M."/>
            <person name="Pop M."/>
            <person name="White O."/>
            <person name="Barton G.J."/>
            <person name="Carlow C.K."/>
            <person name="Crawford M.J."/>
            <person name="Daub J."/>
            <person name="Dimmic M.W."/>
            <person name="Estes C.F."/>
            <person name="Foster J.M."/>
            <person name="Ganatra M."/>
            <person name="Gregory W.F."/>
            <person name="Johnson N.M."/>
            <person name="Jin J."/>
            <person name="Komuniecki R."/>
            <person name="Korf I."/>
            <person name="Kumar S."/>
            <person name="Laney S."/>
            <person name="Li B.W."/>
            <person name="Li W."/>
            <person name="Lindblom T.H."/>
            <person name="Lustigman S."/>
            <person name="Ma D."/>
            <person name="Maina C.V."/>
            <person name="Martin D.M."/>
            <person name="McCarter J.P."/>
            <person name="McReynolds L."/>
            <person name="Mitreva M."/>
            <person name="Nutman T.B."/>
            <person name="Parkinson J."/>
            <person name="Peregrin-Alvarez J.M."/>
            <person name="Poole C."/>
            <person name="Ren Q."/>
            <person name="Saunders L."/>
            <person name="Sluder A.E."/>
            <person name="Smith K."/>
            <person name="Stanke M."/>
            <person name="Unnasch T.R."/>
            <person name="Ware J."/>
            <person name="Wei A.D."/>
            <person name="Weil G."/>
            <person name="Williams D.J."/>
            <person name="Zhang Y."/>
            <person name="Williams S.A."/>
            <person name="Fraser-Liggett C."/>
            <person name="Slatko B."/>
            <person name="Blaxter M.L."/>
            <person name="Scott A.L."/>
        </authorList>
    </citation>
    <scope>NUCLEOTIDE SEQUENCE</scope>
    <source>
        <strain evidence="9">FR3</strain>
    </source>
</reference>
<dbReference type="PROSITE" id="PS50939">
    <property type="entry name" value="CYTOCHROME_B561"/>
    <property type="match status" value="1"/>
</dbReference>
<evidence type="ECO:0000259" key="8">
    <source>
        <dbReference type="PROSITE" id="PS50939"/>
    </source>
</evidence>
<evidence type="ECO:0000256" key="3">
    <source>
        <dbReference type="ARBA" id="ARBA00022692"/>
    </source>
</evidence>
<dbReference type="GO" id="GO:0016020">
    <property type="term" value="C:membrane"/>
    <property type="evidence" value="ECO:0007669"/>
    <property type="project" value="UniProtKB-SubCell"/>
</dbReference>
<evidence type="ECO:0000256" key="4">
    <source>
        <dbReference type="ARBA" id="ARBA00022982"/>
    </source>
</evidence>
<name>A0A0J9XZN3_BRUMA</name>
<dbReference type="WormBase" id="Bm1987">
    <property type="protein sequence ID" value="BM40255"/>
    <property type="gene ID" value="WBGene00222248"/>
</dbReference>
<proteinExistence type="predicted"/>
<reference evidence="9" key="2">
    <citation type="submission" date="2012-12" db="EMBL/GenBank/DDBJ databases">
        <authorList>
            <person name="Gao Y.W."/>
            <person name="Fan S.T."/>
            <person name="Sun H.T."/>
            <person name="Wang Z."/>
            <person name="Gao X.L."/>
            <person name="Li Y.G."/>
            <person name="Wang T.C."/>
            <person name="Zhang K."/>
            <person name="Xu W.W."/>
            <person name="Yu Z.J."/>
            <person name="Xia X.Z."/>
        </authorList>
    </citation>
    <scope>NUCLEOTIDE SEQUENCE</scope>
    <source>
        <strain evidence="9">FR3</strain>
    </source>
</reference>